<dbReference type="Pfam" id="PF06648">
    <property type="entry name" value="AcMNPV_Ac75"/>
    <property type="match status" value="1"/>
</dbReference>
<organism evidence="1 2">
    <name type="scientific">Artaxa digramma nucleopolyhedrovirus</name>
    <dbReference type="NCBI Taxonomy" id="3070910"/>
    <lineage>
        <taxon>Viruses</taxon>
        <taxon>Viruses incertae sedis</taxon>
        <taxon>Naldaviricetes</taxon>
        <taxon>Lefavirales</taxon>
        <taxon>Baculoviridae</taxon>
        <taxon>Alphabaculovirus</taxon>
        <taxon>Alphabaculovirus ardigrammae</taxon>
    </lineage>
</organism>
<gene>
    <name evidence="1" type="primary">ac75</name>
    <name evidence="1" type="ORF">Eudi_ORF71</name>
</gene>
<dbReference type="InterPro" id="IPR010594">
    <property type="entry name" value="AcMNPV_Ac75"/>
</dbReference>
<name>A0AAE6UZM9_9ABAC</name>
<protein>
    <submittedName>
        <fullName evidence="1">Ac75</fullName>
    </submittedName>
</protein>
<keyword evidence="2" id="KW-1185">Reference proteome</keyword>
<sequence>MELFKNFVDNVVQSMPHVSKVAYVSTQLKKYLIQLNEDENEQFHNKFIIVLEKFTERQLTLDQMCMLVEAADGFDLTKSQINYFCNKAYLDDYLIDLLQTYVKTGNLNNDDIHYIANFLIVEINKAIINN</sequence>
<reference evidence="1 2" key="1">
    <citation type="journal article" date="2019" name="Viruses">
        <title>Genome Analysis of a Novel Clade II.b Alphabaculovirus Obtained from Artaxa digramma.</title>
        <authorList>
            <person name="Li J."/>
            <person name="Duan X."/>
            <person name="Wang Q."/>
            <person name="Zhang L."/>
            <person name="Deng F."/>
            <person name="Wang H."/>
            <person name="Hu Z."/>
            <person name="Wang M."/>
            <person name="Wang J."/>
        </authorList>
    </citation>
    <scope>NUCLEOTIDE SEQUENCE [LARGE SCALE GENOMIC DNA]</scope>
    <source>
        <strain evidence="1 2">424</strain>
    </source>
</reference>
<dbReference type="Proteomes" id="UP000830275">
    <property type="component" value="Segment"/>
</dbReference>
<evidence type="ECO:0000313" key="2">
    <source>
        <dbReference type="Proteomes" id="UP000830275"/>
    </source>
</evidence>
<dbReference type="EMBL" id="MN233792">
    <property type="protein sequence ID" value="QHB21730.1"/>
    <property type="molecule type" value="Genomic_DNA"/>
</dbReference>
<proteinExistence type="predicted"/>
<evidence type="ECO:0000313" key="1">
    <source>
        <dbReference type="EMBL" id="QHB21730.1"/>
    </source>
</evidence>
<accession>A0AAE6UZM9</accession>